<evidence type="ECO:0000313" key="3">
    <source>
        <dbReference type="EMBL" id="QGU27548.1"/>
    </source>
</evidence>
<gene>
    <name evidence="3" type="ORF">D7D94_07635</name>
</gene>
<dbReference type="Gene3D" id="2.60.40.10">
    <property type="entry name" value="Immunoglobulins"/>
    <property type="match status" value="1"/>
</dbReference>
<dbReference type="InterPro" id="IPR058094">
    <property type="entry name" value="Ig-like_OmpL47-like"/>
</dbReference>
<dbReference type="KEGG" id="moj:D7D94_07635"/>
<dbReference type="EMBL" id="CP032550">
    <property type="protein sequence ID" value="QGU27548.1"/>
    <property type="molecule type" value="Genomic_DNA"/>
</dbReference>
<accession>A0A6I6E8M7</accession>
<organism evidence="3 4">
    <name type="scientific">Microbacterium oryzae</name>
    <dbReference type="NCBI Taxonomy" id="743009"/>
    <lineage>
        <taxon>Bacteria</taxon>
        <taxon>Bacillati</taxon>
        <taxon>Actinomycetota</taxon>
        <taxon>Actinomycetes</taxon>
        <taxon>Micrococcales</taxon>
        <taxon>Microbacteriaceae</taxon>
        <taxon>Microbacterium</taxon>
    </lineage>
</organism>
<dbReference type="Pfam" id="PF07532">
    <property type="entry name" value="Big_4"/>
    <property type="match status" value="2"/>
</dbReference>
<sequence>MRGTMIDRERMAGGAPQRRLPAALAMVAASAMLALAAGMAVAQPAAAEDLVDVSRADRENAPSVEVSYVTGWNSAVALNDGATAATNDYTRMWGTWGDPEAPEQDQATYTWESPVTVSSSTLHLWQNHLTGDSGVMIPEAWHIEYRDPSGAWVPVAGDDLVYPLPVLDEAAPVSSLPAVTAEFDAVTTDALRLTLDRAQVGGEFKATSVIEWQVTGFDAPVAEPEPEDPTAFLEAEHVAVRTTTGTAPALPDEVWVLQENGPLEYVDVEWETVDAADYAAAGTIEVVGDPAGFDGQEVAATVSVADTLSDVIADVDYAVTLTTPGVEPVLPRTVTATYDDDTRGAVPVTWEAIEPGLYAEIDAIFDVAGAVAGYAPGAVGTVFVVEPVVQDAPLVSIEFDGAPQGAGWYTTAPTATITAQETASPVATVEYTLDGQTWQPYTEPIAIDREGEVTVTARATSEDGAVGEAAETIRIDTVAPQTAVDFVVDGSSATVTLAADDGELGSGVTRVVWSDGPDPSPTGESNNMYATYEEPFTVQLGDEPRYVHVQAQDAAGNVETHVTVELPRASGLQLESEASTRCAAGRTQLLVSVENVDDIAADVVIETPYGTREVDDLAVGARKSFAFAVRGEADADVVRITGEAEDGSTFAAESAYELVSCR</sequence>
<dbReference type="InterPro" id="IPR011081">
    <property type="entry name" value="Big_4"/>
</dbReference>
<feature type="chain" id="PRO_5038896175" description="Bacterial Ig-like domain-containing protein" evidence="1">
    <location>
        <begin position="37"/>
        <end position="662"/>
    </location>
</feature>
<dbReference type="Proteomes" id="UP000422989">
    <property type="component" value="Chromosome"/>
</dbReference>
<feature type="signal peptide" evidence="1">
    <location>
        <begin position="1"/>
        <end position="36"/>
    </location>
</feature>
<proteinExistence type="predicted"/>
<dbReference type="AlphaFoldDB" id="A0A6I6E8M7"/>
<dbReference type="Gene3D" id="2.60.120.260">
    <property type="entry name" value="Galactose-binding domain-like"/>
    <property type="match status" value="1"/>
</dbReference>
<protein>
    <recommendedName>
        <fullName evidence="2">Bacterial Ig-like domain-containing protein</fullName>
    </recommendedName>
</protein>
<keyword evidence="4" id="KW-1185">Reference proteome</keyword>
<dbReference type="NCBIfam" id="NF047446">
    <property type="entry name" value="barrel_OmpL47"/>
    <property type="match status" value="1"/>
</dbReference>
<dbReference type="GO" id="GO:0005975">
    <property type="term" value="P:carbohydrate metabolic process"/>
    <property type="evidence" value="ECO:0007669"/>
    <property type="project" value="UniProtKB-ARBA"/>
</dbReference>
<dbReference type="InterPro" id="IPR013783">
    <property type="entry name" value="Ig-like_fold"/>
</dbReference>
<evidence type="ECO:0000256" key="1">
    <source>
        <dbReference type="SAM" id="SignalP"/>
    </source>
</evidence>
<evidence type="ECO:0000313" key="4">
    <source>
        <dbReference type="Proteomes" id="UP000422989"/>
    </source>
</evidence>
<feature type="domain" description="Bacterial Ig-like" evidence="2">
    <location>
        <begin position="237"/>
        <end position="288"/>
    </location>
</feature>
<feature type="domain" description="Bacterial Ig-like" evidence="2">
    <location>
        <begin position="317"/>
        <end position="374"/>
    </location>
</feature>
<dbReference type="OrthoDB" id="5718261at2"/>
<keyword evidence="1" id="KW-0732">Signal</keyword>
<name>A0A6I6E8M7_9MICO</name>
<evidence type="ECO:0000259" key="2">
    <source>
        <dbReference type="Pfam" id="PF07532"/>
    </source>
</evidence>
<reference evidence="3 4" key="1">
    <citation type="submission" date="2018-09" db="EMBL/GenBank/DDBJ databases">
        <title>Whole genome sequencing of Microbacterium oryzae strain MB-10T.</title>
        <authorList>
            <person name="Das S.K."/>
        </authorList>
    </citation>
    <scope>NUCLEOTIDE SEQUENCE [LARGE SCALE GENOMIC DNA]</scope>
    <source>
        <strain evidence="3 4">MB-10</strain>
    </source>
</reference>